<comment type="caution">
    <text evidence="2">The sequence shown here is derived from an EMBL/GenBank/DDBJ whole genome shotgun (WGS) entry which is preliminary data.</text>
</comment>
<dbReference type="Proteomes" id="UP000193920">
    <property type="component" value="Unassembled WGS sequence"/>
</dbReference>
<feature type="transmembrane region" description="Helical" evidence="1">
    <location>
        <begin position="144"/>
        <end position="167"/>
    </location>
</feature>
<sequence>MYNDGMASFEWFITRQLGTLFWYTGEIIGDWYPLLRTRAVVKNSKSIWIVYGTCLIFNLTKLAVIGLHFSRRPNKMFLDVGSLDYESQGEFYNNYYIFQSIVIYASFLYDISVYIVLKKAIFNKSHSKGGFFHKFKNLSEYRMLISALVSSIFLPLISINIFMKFYYQKRYQFYGLNFDFEETRKMVTSVQYYMIFIDQILLSRYKGESSSNSNAYGSYNFNSNSNYNKTYPDKSLNQFSSNQFSSNQLSSMTSGTLRNEDINSNENYYNIGSDNKNYPNMSYNKVSNINLSNLNNNNNNSNYYFDIISNGYTKNNYNIKNHGYE</sequence>
<proteinExistence type="predicted"/>
<feature type="transmembrane region" description="Helical" evidence="1">
    <location>
        <begin position="20"/>
        <end position="35"/>
    </location>
</feature>
<protein>
    <submittedName>
        <fullName evidence="2">Uncharacterized protein</fullName>
    </submittedName>
</protein>
<name>A0A1Y2ENJ4_9FUNG</name>
<feature type="transmembrane region" description="Helical" evidence="1">
    <location>
        <begin position="47"/>
        <end position="69"/>
    </location>
</feature>
<dbReference type="AlphaFoldDB" id="A0A1Y2ENJ4"/>
<evidence type="ECO:0000256" key="1">
    <source>
        <dbReference type="SAM" id="Phobius"/>
    </source>
</evidence>
<gene>
    <name evidence="2" type="ORF">LY90DRAFT_179171</name>
</gene>
<accession>A0A1Y2ENJ4</accession>
<dbReference type="EMBL" id="MCOG01000035">
    <property type="protein sequence ID" value="ORY73150.1"/>
    <property type="molecule type" value="Genomic_DNA"/>
</dbReference>
<evidence type="ECO:0000313" key="2">
    <source>
        <dbReference type="EMBL" id="ORY73150.1"/>
    </source>
</evidence>
<reference evidence="2 3" key="1">
    <citation type="submission" date="2016-08" db="EMBL/GenBank/DDBJ databases">
        <title>A Parts List for Fungal Cellulosomes Revealed by Comparative Genomics.</title>
        <authorList>
            <consortium name="DOE Joint Genome Institute"/>
            <person name="Haitjema C.H."/>
            <person name="Gilmore S.P."/>
            <person name="Henske J.K."/>
            <person name="Solomon K.V."/>
            <person name="De Groot R."/>
            <person name="Kuo A."/>
            <person name="Mondo S.J."/>
            <person name="Salamov A.A."/>
            <person name="Labutti K."/>
            <person name="Zhao Z."/>
            <person name="Chiniquy J."/>
            <person name="Barry K."/>
            <person name="Brewer H.M."/>
            <person name="Purvine S.O."/>
            <person name="Wright A.T."/>
            <person name="Boxma B."/>
            <person name="Van Alen T."/>
            <person name="Hackstein J.H."/>
            <person name="Baker S.E."/>
            <person name="Grigoriev I.V."/>
            <person name="O'Malley M.A."/>
        </authorList>
    </citation>
    <scope>NUCLEOTIDE SEQUENCE [LARGE SCALE GENOMIC DNA]</scope>
    <source>
        <strain evidence="2 3">G1</strain>
    </source>
</reference>
<keyword evidence="1" id="KW-0472">Membrane</keyword>
<keyword evidence="3" id="KW-1185">Reference proteome</keyword>
<evidence type="ECO:0000313" key="3">
    <source>
        <dbReference type="Proteomes" id="UP000193920"/>
    </source>
</evidence>
<organism evidence="2 3">
    <name type="scientific">Neocallimastix californiae</name>
    <dbReference type="NCBI Taxonomy" id="1754190"/>
    <lineage>
        <taxon>Eukaryota</taxon>
        <taxon>Fungi</taxon>
        <taxon>Fungi incertae sedis</taxon>
        <taxon>Chytridiomycota</taxon>
        <taxon>Chytridiomycota incertae sedis</taxon>
        <taxon>Neocallimastigomycetes</taxon>
        <taxon>Neocallimastigales</taxon>
        <taxon>Neocallimastigaceae</taxon>
        <taxon>Neocallimastix</taxon>
    </lineage>
</organism>
<keyword evidence="1" id="KW-0812">Transmembrane</keyword>
<dbReference type="OrthoDB" id="10544152at2759"/>
<keyword evidence="1" id="KW-1133">Transmembrane helix</keyword>
<feature type="transmembrane region" description="Helical" evidence="1">
    <location>
        <begin position="95"/>
        <end position="117"/>
    </location>
</feature>